<dbReference type="AlphaFoldDB" id="A0A168K4V7"/>
<organism evidence="1 2">
    <name type="scientific">Mucor lusitanicus CBS 277.49</name>
    <dbReference type="NCBI Taxonomy" id="747725"/>
    <lineage>
        <taxon>Eukaryota</taxon>
        <taxon>Fungi</taxon>
        <taxon>Fungi incertae sedis</taxon>
        <taxon>Mucoromycota</taxon>
        <taxon>Mucoromycotina</taxon>
        <taxon>Mucoromycetes</taxon>
        <taxon>Mucorales</taxon>
        <taxon>Mucorineae</taxon>
        <taxon>Mucoraceae</taxon>
        <taxon>Mucor</taxon>
    </lineage>
</organism>
<dbReference type="EMBL" id="AMYB01000005">
    <property type="protein sequence ID" value="OAD02002.1"/>
    <property type="molecule type" value="Genomic_DNA"/>
</dbReference>
<accession>A0A168K4V7</accession>
<evidence type="ECO:0000313" key="1">
    <source>
        <dbReference type="EMBL" id="OAD02002.1"/>
    </source>
</evidence>
<dbReference type="STRING" id="747725.A0A168K4V7"/>
<sequence length="81" mass="8990">YALAAISHVVKNLGNEQTLGVLYDIVCKCQKRIEVTIFHAFAHSVDCQVKYFPRYVKGMALTGKQSCVSASHNTVINSFNL</sequence>
<feature type="non-terminal residue" evidence="1">
    <location>
        <position position="1"/>
    </location>
</feature>
<protein>
    <submittedName>
        <fullName evidence="1">Uncharacterized protein</fullName>
    </submittedName>
</protein>
<gene>
    <name evidence="1" type="ORF">MUCCIDRAFT_144143</name>
</gene>
<comment type="caution">
    <text evidence="1">The sequence shown here is derived from an EMBL/GenBank/DDBJ whole genome shotgun (WGS) entry which is preliminary data.</text>
</comment>
<reference evidence="1 2" key="1">
    <citation type="submission" date="2015-06" db="EMBL/GenBank/DDBJ databases">
        <title>Expansion of signal transduction pathways in fungi by whole-genome duplication.</title>
        <authorList>
            <consortium name="DOE Joint Genome Institute"/>
            <person name="Corrochano L.M."/>
            <person name="Kuo A."/>
            <person name="Marcet-Houben M."/>
            <person name="Polaino S."/>
            <person name="Salamov A."/>
            <person name="Villalobos J.M."/>
            <person name="Alvarez M.I."/>
            <person name="Avalos J."/>
            <person name="Benito E.P."/>
            <person name="Benoit I."/>
            <person name="Burger G."/>
            <person name="Camino L.P."/>
            <person name="Canovas D."/>
            <person name="Cerda-Olmedo E."/>
            <person name="Cheng J.-F."/>
            <person name="Dominguez A."/>
            <person name="Elias M."/>
            <person name="Eslava A.P."/>
            <person name="Glaser F."/>
            <person name="Grimwood J."/>
            <person name="Gutierrez G."/>
            <person name="Heitman J."/>
            <person name="Henrissat B."/>
            <person name="Iturriaga E.A."/>
            <person name="Lang B.F."/>
            <person name="Lavin J.L."/>
            <person name="Lee S."/>
            <person name="Li W."/>
            <person name="Lindquist E."/>
            <person name="Lopez-Garcia S."/>
            <person name="Luque E.M."/>
            <person name="Marcos A.T."/>
            <person name="Martin J."/>
            <person name="Mccluskey K."/>
            <person name="Medina H.R."/>
            <person name="Miralles-Duran A."/>
            <person name="Miyazaki A."/>
            <person name="Munoz-Torres E."/>
            <person name="Oguiza J.A."/>
            <person name="Ohm R."/>
            <person name="Olmedo M."/>
            <person name="Orejas M."/>
            <person name="Ortiz-Castellanos L."/>
            <person name="Pisabarro A.G."/>
            <person name="Rodriguez-Romero J."/>
            <person name="Ruiz-Herrera J."/>
            <person name="Ruiz-Vazquez R."/>
            <person name="Sanz C."/>
            <person name="Schackwitz W."/>
            <person name="Schmutz J."/>
            <person name="Shahriari M."/>
            <person name="Shelest E."/>
            <person name="Silva-Franco F."/>
            <person name="Soanes D."/>
            <person name="Syed K."/>
            <person name="Tagua V.G."/>
            <person name="Talbot N.J."/>
            <person name="Thon M."/>
            <person name="De Vries R.P."/>
            <person name="Wiebenga A."/>
            <person name="Yadav J.S."/>
            <person name="Braun E.L."/>
            <person name="Baker S."/>
            <person name="Garre V."/>
            <person name="Horwitz B."/>
            <person name="Torres-Martinez S."/>
            <person name="Idnurm A."/>
            <person name="Herrera-Estrella A."/>
            <person name="Gabaldon T."/>
            <person name="Grigoriev I.V."/>
        </authorList>
    </citation>
    <scope>NUCLEOTIDE SEQUENCE [LARGE SCALE GENOMIC DNA]</scope>
    <source>
        <strain evidence="1 2">CBS 277.49</strain>
    </source>
</reference>
<dbReference type="VEuPathDB" id="FungiDB:MUCCIDRAFT_144143"/>
<name>A0A168K4V7_MUCCL</name>
<dbReference type="Proteomes" id="UP000077051">
    <property type="component" value="Unassembled WGS sequence"/>
</dbReference>
<keyword evidence="2" id="KW-1185">Reference proteome</keyword>
<evidence type="ECO:0000313" key="2">
    <source>
        <dbReference type="Proteomes" id="UP000077051"/>
    </source>
</evidence>
<proteinExistence type="predicted"/>
<dbReference type="OrthoDB" id="2505730at2759"/>